<dbReference type="AlphaFoldDB" id="X1VPA7"/>
<proteinExistence type="predicted"/>
<protein>
    <submittedName>
        <fullName evidence="1">Uncharacterized protein</fullName>
    </submittedName>
</protein>
<gene>
    <name evidence="1" type="ORF">S12H4_61143</name>
</gene>
<feature type="non-terminal residue" evidence="1">
    <location>
        <position position="122"/>
    </location>
</feature>
<reference evidence="1" key="1">
    <citation type="journal article" date="2014" name="Front. Microbiol.">
        <title>High frequency of phylogenetically diverse reductive dehalogenase-homologous genes in deep subseafloor sedimentary metagenomes.</title>
        <authorList>
            <person name="Kawai M."/>
            <person name="Futagami T."/>
            <person name="Toyoda A."/>
            <person name="Takaki Y."/>
            <person name="Nishi S."/>
            <person name="Hori S."/>
            <person name="Arai W."/>
            <person name="Tsubouchi T."/>
            <person name="Morono Y."/>
            <person name="Uchiyama I."/>
            <person name="Ito T."/>
            <person name="Fujiyama A."/>
            <person name="Inagaki F."/>
            <person name="Takami H."/>
        </authorList>
    </citation>
    <scope>NUCLEOTIDE SEQUENCE</scope>
    <source>
        <strain evidence="1">Expedition CK06-06</strain>
    </source>
</reference>
<organism evidence="1">
    <name type="scientific">marine sediment metagenome</name>
    <dbReference type="NCBI Taxonomy" id="412755"/>
    <lineage>
        <taxon>unclassified sequences</taxon>
        <taxon>metagenomes</taxon>
        <taxon>ecological metagenomes</taxon>
    </lineage>
</organism>
<feature type="non-terminal residue" evidence="1">
    <location>
        <position position="1"/>
    </location>
</feature>
<sequence length="122" mass="14060">YEGGLVEEVLAKVAPEGAKTFPEDFVEGHVEDEEMHEIAVPGTPLELDPNFQIVVISPRRHFRYEAKNPLEAKYIIYTCRIGQRKVNIPKDNRAVLRAVTGYEKYCEGMRQRCFTLFLERTS</sequence>
<evidence type="ECO:0000313" key="1">
    <source>
        <dbReference type="EMBL" id="GAJ18296.1"/>
    </source>
</evidence>
<dbReference type="EMBL" id="BARW01040482">
    <property type="protein sequence ID" value="GAJ18296.1"/>
    <property type="molecule type" value="Genomic_DNA"/>
</dbReference>
<accession>X1VPA7</accession>
<comment type="caution">
    <text evidence="1">The sequence shown here is derived from an EMBL/GenBank/DDBJ whole genome shotgun (WGS) entry which is preliminary data.</text>
</comment>
<name>X1VPA7_9ZZZZ</name>